<name>W3X485_PESFW</name>
<dbReference type="InterPro" id="IPR050316">
    <property type="entry name" value="Tyrosinase/Hemocyanin"/>
</dbReference>
<feature type="domain" description="Tyrosinase copper-binding" evidence="5">
    <location>
        <begin position="236"/>
        <end position="247"/>
    </location>
</feature>
<dbReference type="Pfam" id="PF00264">
    <property type="entry name" value="Tyrosinase"/>
    <property type="match status" value="1"/>
</dbReference>
<feature type="chain" id="PRO_5004834267" description="Tyrosinase copper-binding domain-containing protein" evidence="3">
    <location>
        <begin position="20"/>
        <end position="336"/>
    </location>
</feature>
<dbReference type="InterPro" id="IPR008922">
    <property type="entry name" value="Di-copper_centre_dom_sf"/>
</dbReference>
<keyword evidence="2" id="KW-0186">Copper</keyword>
<gene>
    <name evidence="6" type="ORF">PFICI_08399</name>
</gene>
<evidence type="ECO:0000313" key="6">
    <source>
        <dbReference type="EMBL" id="ETS80870.1"/>
    </source>
</evidence>
<dbReference type="EMBL" id="KI912113">
    <property type="protein sequence ID" value="ETS80870.1"/>
    <property type="molecule type" value="Genomic_DNA"/>
</dbReference>
<evidence type="ECO:0000313" key="7">
    <source>
        <dbReference type="Proteomes" id="UP000030651"/>
    </source>
</evidence>
<feature type="domain" description="Tyrosinase copper-binding" evidence="4">
    <location>
        <begin position="91"/>
        <end position="108"/>
    </location>
</feature>
<dbReference type="PANTHER" id="PTHR11474:SF126">
    <property type="entry name" value="TYROSINASE-LIKE PROTEIN TYR-1-RELATED"/>
    <property type="match status" value="1"/>
</dbReference>
<evidence type="ECO:0000256" key="1">
    <source>
        <dbReference type="ARBA" id="ARBA00022723"/>
    </source>
</evidence>
<dbReference type="SUPFAM" id="SSF48056">
    <property type="entry name" value="Di-copper centre-containing domain"/>
    <property type="match status" value="1"/>
</dbReference>
<dbReference type="AlphaFoldDB" id="W3X485"/>
<sequence length="336" mass="37469">MSFLQGAKCLLLISSLAAALPHVNLKRDIETNCTAIRQRVPWTKLSQDEKLSYIEADLCLMNTPSKTGLAGAVTRWDDLQWPHITQTVTIHNVGGFLPFHRYYVAAHETLIRDECGYTGRLPYWDEVAEVANMSASELFQDQYYGANGAGGDSCIENGPFANLTLRFLANNQLGDHCLSRQFDQFSFSAAAQNYINKCNTFTKYVLAWNCFTLAPHSAGHNGVGGIMSDPTFSPGDPLFFLHHGYLDKLYWEWQKLDYPARLYDMGGVNVPRTAEPGSPDYPPTAVTDYFGDNGTITTLNHNLWMTDLVPNVTIADIMNLNGPTICSEYLNAEDLE</sequence>
<dbReference type="KEGG" id="pfy:PFICI_08399"/>
<feature type="signal peptide" evidence="3">
    <location>
        <begin position="1"/>
        <end position="19"/>
    </location>
</feature>
<dbReference type="OrthoDB" id="6132182at2759"/>
<dbReference type="PROSITE" id="PS00498">
    <property type="entry name" value="TYROSINASE_2"/>
    <property type="match status" value="1"/>
</dbReference>
<keyword evidence="1" id="KW-0479">Metal-binding</keyword>
<evidence type="ECO:0000259" key="4">
    <source>
        <dbReference type="PROSITE" id="PS00497"/>
    </source>
</evidence>
<dbReference type="Proteomes" id="UP000030651">
    <property type="component" value="Unassembled WGS sequence"/>
</dbReference>
<dbReference type="PRINTS" id="PR00092">
    <property type="entry name" value="TYROSINASE"/>
</dbReference>
<dbReference type="GO" id="GO:0016491">
    <property type="term" value="F:oxidoreductase activity"/>
    <property type="evidence" value="ECO:0007669"/>
    <property type="project" value="InterPro"/>
</dbReference>
<protein>
    <recommendedName>
        <fullName evidence="4 5">Tyrosinase copper-binding domain-containing protein</fullName>
    </recommendedName>
</protein>
<dbReference type="PROSITE" id="PS00497">
    <property type="entry name" value="TYROSINASE_1"/>
    <property type="match status" value="1"/>
</dbReference>
<evidence type="ECO:0000259" key="5">
    <source>
        <dbReference type="PROSITE" id="PS00498"/>
    </source>
</evidence>
<dbReference type="GeneID" id="19273412"/>
<keyword evidence="3" id="KW-0732">Signal</keyword>
<dbReference type="OMA" id="SCIENGP"/>
<dbReference type="GO" id="GO:0046872">
    <property type="term" value="F:metal ion binding"/>
    <property type="evidence" value="ECO:0007669"/>
    <property type="project" value="UniProtKB-KW"/>
</dbReference>
<dbReference type="STRING" id="1229662.W3X485"/>
<dbReference type="InterPro" id="IPR002227">
    <property type="entry name" value="Tyrosinase_Cu-bd"/>
</dbReference>
<evidence type="ECO:0000256" key="2">
    <source>
        <dbReference type="ARBA" id="ARBA00023008"/>
    </source>
</evidence>
<proteinExistence type="predicted"/>
<dbReference type="InParanoid" id="W3X485"/>
<dbReference type="RefSeq" id="XP_007835171.1">
    <property type="nucleotide sequence ID" value="XM_007836980.1"/>
</dbReference>
<dbReference type="PANTHER" id="PTHR11474">
    <property type="entry name" value="TYROSINASE FAMILY MEMBER"/>
    <property type="match status" value="1"/>
</dbReference>
<dbReference type="eggNOG" id="ENOG502T33W">
    <property type="taxonomic scope" value="Eukaryota"/>
</dbReference>
<accession>W3X485</accession>
<reference evidence="7" key="1">
    <citation type="journal article" date="2015" name="BMC Genomics">
        <title>Genomic and transcriptomic analysis of the endophytic fungus Pestalotiopsis fici reveals its lifestyle and high potential for synthesis of natural products.</title>
        <authorList>
            <person name="Wang X."/>
            <person name="Zhang X."/>
            <person name="Liu L."/>
            <person name="Xiang M."/>
            <person name="Wang W."/>
            <person name="Sun X."/>
            <person name="Che Y."/>
            <person name="Guo L."/>
            <person name="Liu G."/>
            <person name="Guo L."/>
            <person name="Wang C."/>
            <person name="Yin W.B."/>
            <person name="Stadler M."/>
            <person name="Zhang X."/>
            <person name="Liu X."/>
        </authorList>
    </citation>
    <scope>NUCLEOTIDE SEQUENCE [LARGE SCALE GENOMIC DNA]</scope>
    <source>
        <strain evidence="7">W106-1 / CGMCC3.15140</strain>
    </source>
</reference>
<organism evidence="6 7">
    <name type="scientific">Pestalotiopsis fici (strain W106-1 / CGMCC3.15140)</name>
    <dbReference type="NCBI Taxonomy" id="1229662"/>
    <lineage>
        <taxon>Eukaryota</taxon>
        <taxon>Fungi</taxon>
        <taxon>Dikarya</taxon>
        <taxon>Ascomycota</taxon>
        <taxon>Pezizomycotina</taxon>
        <taxon>Sordariomycetes</taxon>
        <taxon>Xylariomycetidae</taxon>
        <taxon>Amphisphaeriales</taxon>
        <taxon>Sporocadaceae</taxon>
        <taxon>Pestalotiopsis</taxon>
    </lineage>
</organism>
<dbReference type="Gene3D" id="1.10.1280.10">
    <property type="entry name" value="Di-copper center containing domain from catechol oxidase"/>
    <property type="match status" value="1"/>
</dbReference>
<dbReference type="HOGENOM" id="CLU_035914_2_0_1"/>
<keyword evidence="7" id="KW-1185">Reference proteome</keyword>
<evidence type="ECO:0000256" key="3">
    <source>
        <dbReference type="SAM" id="SignalP"/>
    </source>
</evidence>